<dbReference type="CDD" id="cd08977">
    <property type="entry name" value="SusD"/>
    <property type="match status" value="1"/>
</dbReference>
<dbReference type="OrthoDB" id="621570at2"/>
<reference evidence="7 8" key="1">
    <citation type="submission" date="2018-07" db="EMBL/GenBank/DDBJ databases">
        <title>Dyadobacter roseus sp. nov., isolated from rose rhizosphere soil.</title>
        <authorList>
            <person name="Chen L."/>
        </authorList>
    </citation>
    <scope>NUCLEOTIDE SEQUENCE [LARGE SCALE GENOMIC DNA]</scope>
    <source>
        <strain evidence="7 8">RS19</strain>
    </source>
</reference>
<comment type="subcellular location">
    <subcellularLocation>
        <location evidence="1">Cell outer membrane</location>
    </subcellularLocation>
</comment>
<comment type="caution">
    <text evidence="7">The sequence shown here is derived from an EMBL/GenBank/DDBJ whole genome shotgun (WGS) entry which is preliminary data.</text>
</comment>
<dbReference type="Pfam" id="PF07980">
    <property type="entry name" value="SusD_RagB"/>
    <property type="match status" value="1"/>
</dbReference>
<evidence type="ECO:0000256" key="3">
    <source>
        <dbReference type="ARBA" id="ARBA00022729"/>
    </source>
</evidence>
<keyword evidence="5" id="KW-0998">Cell outer membrane</keyword>
<accession>A0A3D8Y5E7</accession>
<name>A0A3D8Y5E7_9BACT</name>
<dbReference type="InterPro" id="IPR011990">
    <property type="entry name" value="TPR-like_helical_dom_sf"/>
</dbReference>
<keyword evidence="8" id="KW-1185">Reference proteome</keyword>
<keyword evidence="4" id="KW-0472">Membrane</keyword>
<dbReference type="AlphaFoldDB" id="A0A3D8Y5E7"/>
<dbReference type="RefSeq" id="WP_115833259.1">
    <property type="nucleotide sequence ID" value="NZ_QNUL01000025.1"/>
</dbReference>
<dbReference type="PROSITE" id="PS51257">
    <property type="entry name" value="PROKAR_LIPOPROTEIN"/>
    <property type="match status" value="1"/>
</dbReference>
<dbReference type="SUPFAM" id="SSF48452">
    <property type="entry name" value="TPR-like"/>
    <property type="match status" value="1"/>
</dbReference>
<proteinExistence type="inferred from homology"/>
<evidence type="ECO:0000256" key="5">
    <source>
        <dbReference type="ARBA" id="ARBA00023237"/>
    </source>
</evidence>
<feature type="domain" description="RagB/SusD" evidence="6">
    <location>
        <begin position="201"/>
        <end position="480"/>
    </location>
</feature>
<gene>
    <name evidence="7" type="ORF">DSL64_22810</name>
</gene>
<dbReference type="GO" id="GO:0009279">
    <property type="term" value="C:cell outer membrane"/>
    <property type="evidence" value="ECO:0007669"/>
    <property type="project" value="UniProtKB-SubCell"/>
</dbReference>
<evidence type="ECO:0000313" key="8">
    <source>
        <dbReference type="Proteomes" id="UP000256373"/>
    </source>
</evidence>
<sequence>MNRSYIKYITAFSLALLASCQRLLDKEPQNRISLEATFQDYESAKVALTGAYSSLYAMQYYNGYRMLYPDITGGNVKYSKITDVIKLYDTYNFSASSDDTEMNGTYTYLYSILNNLNNIIYYSPGIPNGTEVNRNRLIADAMVLRALVHLDLLLMFAQPYNFTADASHPGIAINLEPILIANSIRARSTVAESYTAIENDLLSGIELLAKTQAIFAAGNTKNYVSINMAKALLARVYMHKGDWQKAYDYADEVIKTNSYALYNNAAYVNAWTKKNTSEAIFEISVPNNTSGTTLGSYFDVTTINASASAAWAASTSDLLTLYSATDVRNQSSFYNPATVNSLPYFFCKKYSTGGVLATGIKVLRISEMYLIRAESAAELGNNTTALADLNTIIQRADTEATSITISGKQELIDRIMLERRKELNYEGFALFDISRRKQNLVRQDCVAIKCGLTYPSDLFVLPLPASTVLVNPLMKQNPGY</sequence>
<evidence type="ECO:0000313" key="7">
    <source>
        <dbReference type="EMBL" id="REA57768.1"/>
    </source>
</evidence>
<dbReference type="Gene3D" id="1.25.40.390">
    <property type="match status" value="1"/>
</dbReference>
<dbReference type="InterPro" id="IPR012944">
    <property type="entry name" value="SusD_RagB_dom"/>
</dbReference>
<dbReference type="Gene3D" id="1.25.40.900">
    <property type="match status" value="1"/>
</dbReference>
<keyword evidence="3" id="KW-0732">Signal</keyword>
<dbReference type="EMBL" id="QNUL01000025">
    <property type="protein sequence ID" value="REA57768.1"/>
    <property type="molecule type" value="Genomic_DNA"/>
</dbReference>
<evidence type="ECO:0000256" key="2">
    <source>
        <dbReference type="ARBA" id="ARBA00006275"/>
    </source>
</evidence>
<organism evidence="7 8">
    <name type="scientific">Dyadobacter luteus</name>
    <dbReference type="NCBI Taxonomy" id="2259619"/>
    <lineage>
        <taxon>Bacteria</taxon>
        <taxon>Pseudomonadati</taxon>
        <taxon>Bacteroidota</taxon>
        <taxon>Cytophagia</taxon>
        <taxon>Cytophagales</taxon>
        <taxon>Spirosomataceae</taxon>
        <taxon>Dyadobacter</taxon>
    </lineage>
</organism>
<dbReference type="Proteomes" id="UP000256373">
    <property type="component" value="Unassembled WGS sequence"/>
</dbReference>
<comment type="similarity">
    <text evidence="2">Belongs to the SusD family.</text>
</comment>
<evidence type="ECO:0000256" key="1">
    <source>
        <dbReference type="ARBA" id="ARBA00004442"/>
    </source>
</evidence>
<dbReference type="Gene3D" id="2.20.20.130">
    <property type="match status" value="1"/>
</dbReference>
<protein>
    <recommendedName>
        <fullName evidence="6">RagB/SusD domain-containing protein</fullName>
    </recommendedName>
</protein>
<evidence type="ECO:0000256" key="4">
    <source>
        <dbReference type="ARBA" id="ARBA00023136"/>
    </source>
</evidence>
<evidence type="ECO:0000259" key="6">
    <source>
        <dbReference type="Pfam" id="PF07980"/>
    </source>
</evidence>